<reference evidence="9 10" key="1">
    <citation type="submission" date="2018-05" db="EMBL/GenBank/DDBJ databases">
        <title>Freshwater and sediment microbial communities from various areas in North America, analyzing microbe dynamics in response to fracking.</title>
        <authorList>
            <person name="Lamendella R."/>
        </authorList>
    </citation>
    <scope>NUCLEOTIDE SEQUENCE [LARGE SCALE GENOMIC DNA]</scope>
    <source>
        <strain evidence="9 10">67</strain>
    </source>
</reference>
<keyword evidence="3 7" id="KW-0813">Transport</keyword>
<dbReference type="GO" id="GO:0015254">
    <property type="term" value="F:glycerol channel activity"/>
    <property type="evidence" value="ECO:0007669"/>
    <property type="project" value="TreeGrafter"/>
</dbReference>
<dbReference type="GO" id="GO:0005886">
    <property type="term" value="C:plasma membrane"/>
    <property type="evidence" value="ECO:0007669"/>
    <property type="project" value="TreeGrafter"/>
</dbReference>
<proteinExistence type="inferred from homology"/>
<dbReference type="SUPFAM" id="SSF81338">
    <property type="entry name" value="Aquaporin-like"/>
    <property type="match status" value="1"/>
</dbReference>
<evidence type="ECO:0000256" key="6">
    <source>
        <dbReference type="ARBA" id="ARBA00023136"/>
    </source>
</evidence>
<evidence type="ECO:0000256" key="5">
    <source>
        <dbReference type="ARBA" id="ARBA00022989"/>
    </source>
</evidence>
<evidence type="ECO:0000256" key="1">
    <source>
        <dbReference type="ARBA" id="ARBA00004141"/>
    </source>
</evidence>
<feature type="transmembrane region" description="Helical" evidence="8">
    <location>
        <begin position="230"/>
        <end position="252"/>
    </location>
</feature>
<evidence type="ECO:0000256" key="4">
    <source>
        <dbReference type="ARBA" id="ARBA00022692"/>
    </source>
</evidence>
<evidence type="ECO:0000256" key="2">
    <source>
        <dbReference type="ARBA" id="ARBA00006175"/>
    </source>
</evidence>
<dbReference type="Gene3D" id="1.20.1080.10">
    <property type="entry name" value="Glycerol uptake facilitator protein"/>
    <property type="match status" value="1"/>
</dbReference>
<protein>
    <submittedName>
        <fullName evidence="9">Glycerol uptake facilitator protein</fullName>
    </submittedName>
</protein>
<evidence type="ECO:0000256" key="8">
    <source>
        <dbReference type="SAM" id="Phobius"/>
    </source>
</evidence>
<evidence type="ECO:0000313" key="10">
    <source>
        <dbReference type="Proteomes" id="UP000247485"/>
    </source>
</evidence>
<dbReference type="EMBL" id="QJJG01000019">
    <property type="protein sequence ID" value="PXW39580.1"/>
    <property type="molecule type" value="Genomic_DNA"/>
</dbReference>
<dbReference type="PROSITE" id="PS00221">
    <property type="entry name" value="MIP"/>
    <property type="match status" value="1"/>
</dbReference>
<comment type="similarity">
    <text evidence="2 7">Belongs to the MIP/aquaporin (TC 1.A.8) family.</text>
</comment>
<feature type="transmembrane region" description="Helical" evidence="8">
    <location>
        <begin position="146"/>
        <end position="167"/>
    </location>
</feature>
<dbReference type="AlphaFoldDB" id="A0A318FE33"/>
<accession>A0A318FE33</accession>
<comment type="caution">
    <text evidence="9">The sequence shown here is derived from an EMBL/GenBank/DDBJ whole genome shotgun (WGS) entry which is preliminary data.</text>
</comment>
<dbReference type="Proteomes" id="UP000247485">
    <property type="component" value="Unassembled WGS sequence"/>
</dbReference>
<keyword evidence="4 7" id="KW-0812">Transmembrane</keyword>
<feature type="transmembrane region" description="Helical" evidence="8">
    <location>
        <begin position="179"/>
        <end position="203"/>
    </location>
</feature>
<evidence type="ECO:0000256" key="7">
    <source>
        <dbReference type="RuleBase" id="RU000477"/>
    </source>
</evidence>
<keyword evidence="6 8" id="KW-0472">Membrane</keyword>
<feature type="transmembrane region" description="Helical" evidence="8">
    <location>
        <begin position="47"/>
        <end position="80"/>
    </location>
</feature>
<gene>
    <name evidence="9" type="ORF">DET57_11965</name>
</gene>
<organism evidence="9 10">
    <name type="scientific">Klebsiella oxytoca</name>
    <dbReference type="NCBI Taxonomy" id="571"/>
    <lineage>
        <taxon>Bacteria</taxon>
        <taxon>Pseudomonadati</taxon>
        <taxon>Pseudomonadota</taxon>
        <taxon>Gammaproteobacteria</taxon>
        <taxon>Enterobacterales</taxon>
        <taxon>Enterobacteriaceae</taxon>
        <taxon>Klebsiella/Raoultella group</taxon>
        <taxon>Klebsiella</taxon>
    </lineage>
</organism>
<name>A0A318FE33_KLEOX</name>
<dbReference type="PANTHER" id="PTHR43829">
    <property type="entry name" value="AQUAPORIN OR AQUAGLYCEROPORIN RELATED"/>
    <property type="match status" value="1"/>
</dbReference>
<dbReference type="NCBIfam" id="TIGR00861">
    <property type="entry name" value="MIP"/>
    <property type="match status" value="1"/>
</dbReference>
<evidence type="ECO:0000313" key="9">
    <source>
        <dbReference type="EMBL" id="PXW39580.1"/>
    </source>
</evidence>
<dbReference type="InterPro" id="IPR022357">
    <property type="entry name" value="MIP_CS"/>
</dbReference>
<dbReference type="RefSeq" id="WP_110276335.1">
    <property type="nucleotide sequence ID" value="NZ_QJJG01000019.1"/>
</dbReference>
<dbReference type="Pfam" id="PF00230">
    <property type="entry name" value="MIP"/>
    <property type="match status" value="1"/>
</dbReference>
<dbReference type="CDD" id="cd00333">
    <property type="entry name" value="MIP"/>
    <property type="match status" value="1"/>
</dbReference>
<evidence type="ECO:0000256" key="3">
    <source>
        <dbReference type="ARBA" id="ARBA00022448"/>
    </source>
</evidence>
<dbReference type="InterPro" id="IPR023271">
    <property type="entry name" value="Aquaporin-like"/>
</dbReference>
<keyword evidence="5 8" id="KW-1133">Transmembrane helix</keyword>
<dbReference type="PRINTS" id="PR00783">
    <property type="entry name" value="MINTRINSICP"/>
</dbReference>
<sequence length="275" mass="28981">MNTTLPTLKQECLAEFLGTGLFLFLGISCLAAMKLAGASFGLWEICIVWGLSVALGVYLTAGISGGHLNPAVTIALWLFGNFSAHKVLPYILCQIMGAFGGAMVVYLLYHNLFIDYELAHHIQRGSMDSLAQAGIFTTFPHPEINLLQAFASETIGTLTLMCLIMALTDDGNGVPRGPLAPLLIGISVALIGVAIGALTGFALNPARDLGPRLFSYLAGWGSNALTGGRAFPYFIIPLVAPIFGACLGAALYRGLTRLPLLPGKGDQGKSLSLPE</sequence>
<dbReference type="InterPro" id="IPR000425">
    <property type="entry name" value="MIP"/>
</dbReference>
<feature type="transmembrane region" description="Helical" evidence="8">
    <location>
        <begin position="12"/>
        <end position="35"/>
    </location>
</feature>
<feature type="transmembrane region" description="Helical" evidence="8">
    <location>
        <begin position="87"/>
        <end position="109"/>
    </location>
</feature>
<comment type="subcellular location">
    <subcellularLocation>
        <location evidence="1">Membrane</location>
        <topology evidence="1">Multi-pass membrane protein</topology>
    </subcellularLocation>
</comment>
<dbReference type="PANTHER" id="PTHR43829:SF9">
    <property type="entry name" value="AQUAPORIN-9"/>
    <property type="match status" value="1"/>
</dbReference>
<dbReference type="InterPro" id="IPR050363">
    <property type="entry name" value="MIP/Aquaporin"/>
</dbReference>